<dbReference type="PANTHER" id="PTHR21198:SF7">
    <property type="entry name" value="ASPARTATE-GLUTAMATE RACEMASE FAMILY"/>
    <property type="match status" value="1"/>
</dbReference>
<accession>Q21S26</accession>
<dbReference type="InterPro" id="IPR015942">
    <property type="entry name" value="Asp/Glu/hydantoin_racemase"/>
</dbReference>
<dbReference type="SUPFAM" id="SSF53681">
    <property type="entry name" value="Aspartate/glutamate racemase"/>
    <property type="match status" value="2"/>
</dbReference>
<keyword evidence="2" id="KW-0413">Isomerase</keyword>
<evidence type="ECO:0000256" key="2">
    <source>
        <dbReference type="ARBA" id="ARBA00023235"/>
    </source>
</evidence>
<evidence type="ECO:0000313" key="4">
    <source>
        <dbReference type="Proteomes" id="UP000008332"/>
    </source>
</evidence>
<dbReference type="NCBIfam" id="TIGR00035">
    <property type="entry name" value="asp_race"/>
    <property type="match status" value="1"/>
</dbReference>
<dbReference type="AlphaFoldDB" id="Q21S26"/>
<dbReference type="HOGENOM" id="CLU_055360_1_0_4"/>
<dbReference type="Proteomes" id="UP000008332">
    <property type="component" value="Chromosome"/>
</dbReference>
<proteinExistence type="inferred from homology"/>
<comment type="similarity">
    <text evidence="1">Belongs to the aspartate/glutamate racemases family.</text>
</comment>
<keyword evidence="4" id="KW-1185">Reference proteome</keyword>
<dbReference type="PANTHER" id="PTHR21198">
    <property type="entry name" value="GLUTAMATE RACEMASE"/>
    <property type="match status" value="1"/>
</dbReference>
<protein>
    <submittedName>
        <fullName evidence="3">Aspartate racemase</fullName>
    </submittedName>
</protein>
<dbReference type="STRING" id="338969.Rfer_3727"/>
<sequence length="243" mass="26297">MNSMGLKTLGLIGGMSWESTVPYYREINETVKARLGGLHSAKIILYSVDFHEIEQLQASGQWDAAAAVLAGIAQKLERAGADALVLCTNTMHKVAAAISNAVQIPLLHIADPTAVAIKQAGYTTVGLLGTRFTMEQDFYRSRLEQDHSLTVLTPKPADRDLVHRVIYDELCLGQVLPASRDAYLRVIADLGARGAQAIILGCTEIAMLIGPHDCDLPLFNTTQLHAQSAAQWALAIQPLENKA</sequence>
<dbReference type="InterPro" id="IPR004380">
    <property type="entry name" value="Asp_race"/>
</dbReference>
<dbReference type="InterPro" id="IPR001920">
    <property type="entry name" value="Asp/Glu_race"/>
</dbReference>
<dbReference type="GO" id="GO:0047661">
    <property type="term" value="F:amino-acid racemase activity"/>
    <property type="evidence" value="ECO:0007669"/>
    <property type="project" value="InterPro"/>
</dbReference>
<dbReference type="KEGG" id="rfr:Rfer_3727"/>
<reference evidence="4" key="1">
    <citation type="submission" date="2006-02" db="EMBL/GenBank/DDBJ databases">
        <title>Complete sequence of chromosome of Rhodoferax ferrireducens DSM 15236.</title>
        <authorList>
            <person name="Copeland A."/>
            <person name="Lucas S."/>
            <person name="Lapidus A."/>
            <person name="Barry K."/>
            <person name="Detter J.C."/>
            <person name="Glavina del Rio T."/>
            <person name="Hammon N."/>
            <person name="Israni S."/>
            <person name="Pitluck S."/>
            <person name="Brettin T."/>
            <person name="Bruce D."/>
            <person name="Han C."/>
            <person name="Tapia R."/>
            <person name="Gilna P."/>
            <person name="Kiss H."/>
            <person name="Schmutz J."/>
            <person name="Larimer F."/>
            <person name="Land M."/>
            <person name="Kyrpides N."/>
            <person name="Ivanova N."/>
            <person name="Richardson P."/>
        </authorList>
    </citation>
    <scope>NUCLEOTIDE SEQUENCE [LARGE SCALE GENOMIC DNA]</scope>
    <source>
        <strain evidence="4">ATCC BAA-621 / DSM 15236 / T118</strain>
    </source>
</reference>
<dbReference type="EMBL" id="CP000267">
    <property type="protein sequence ID" value="ABD71427.1"/>
    <property type="molecule type" value="Genomic_DNA"/>
</dbReference>
<name>Q21S26_ALBFT</name>
<dbReference type="Pfam" id="PF01177">
    <property type="entry name" value="Asp_Glu_race"/>
    <property type="match status" value="1"/>
</dbReference>
<organism evidence="3 4">
    <name type="scientific">Albidiferax ferrireducens (strain ATCC BAA-621 / DSM 15236 / T118)</name>
    <name type="common">Rhodoferax ferrireducens</name>
    <dbReference type="NCBI Taxonomy" id="338969"/>
    <lineage>
        <taxon>Bacteria</taxon>
        <taxon>Pseudomonadati</taxon>
        <taxon>Pseudomonadota</taxon>
        <taxon>Betaproteobacteria</taxon>
        <taxon>Burkholderiales</taxon>
        <taxon>Comamonadaceae</taxon>
        <taxon>Rhodoferax</taxon>
    </lineage>
</organism>
<evidence type="ECO:0000313" key="3">
    <source>
        <dbReference type="EMBL" id="ABD71427.1"/>
    </source>
</evidence>
<dbReference type="Gene3D" id="3.40.50.1860">
    <property type="match status" value="2"/>
</dbReference>
<dbReference type="eggNOG" id="COG1794">
    <property type="taxonomic scope" value="Bacteria"/>
</dbReference>
<evidence type="ECO:0000256" key="1">
    <source>
        <dbReference type="ARBA" id="ARBA00007847"/>
    </source>
</evidence>
<gene>
    <name evidence="3" type="ordered locus">Rfer_3727</name>
</gene>
<dbReference type="RefSeq" id="WP_011465990.1">
    <property type="nucleotide sequence ID" value="NC_007908.1"/>
</dbReference>